<keyword evidence="10" id="KW-0175">Coiled coil</keyword>
<evidence type="ECO:0000313" key="15">
    <source>
        <dbReference type="Proteomes" id="UP000009138"/>
    </source>
</evidence>
<dbReference type="InterPro" id="IPR027359">
    <property type="entry name" value="Volt_channel_dom_sf"/>
</dbReference>
<dbReference type="GeneID" id="93607878"/>
<feature type="transmembrane region" description="Helical" evidence="12">
    <location>
        <begin position="189"/>
        <end position="211"/>
    </location>
</feature>
<keyword evidence="6" id="KW-0479">Metal-binding</keyword>
<evidence type="ECO:0000256" key="7">
    <source>
        <dbReference type="ARBA" id="ARBA00022833"/>
    </source>
</evidence>
<evidence type="ECO:0000256" key="9">
    <source>
        <dbReference type="ARBA" id="ARBA00023136"/>
    </source>
</evidence>
<dbReference type="Gene3D" id="1.20.120.350">
    <property type="entry name" value="Voltage-gated potassium channels. Chain C"/>
    <property type="match status" value="1"/>
</dbReference>
<accession>I1BJ22</accession>
<dbReference type="InterPro" id="IPR040048">
    <property type="entry name" value="ZNF277"/>
</dbReference>
<dbReference type="RefSeq" id="XP_067511598.1">
    <property type="nucleotide sequence ID" value="XM_067655497.1"/>
</dbReference>
<organism evidence="14 15">
    <name type="scientific">Rhizopus delemar (strain RA 99-880 / ATCC MYA-4621 / FGSC 9543 / NRRL 43880)</name>
    <name type="common">Mucormycosis agent</name>
    <name type="synonym">Rhizopus arrhizus var. delemar</name>
    <dbReference type="NCBI Taxonomy" id="246409"/>
    <lineage>
        <taxon>Eukaryota</taxon>
        <taxon>Fungi</taxon>
        <taxon>Fungi incertae sedis</taxon>
        <taxon>Mucoromycota</taxon>
        <taxon>Mucoromycotina</taxon>
        <taxon>Mucoromycetes</taxon>
        <taxon>Mucorales</taxon>
        <taxon>Mucorineae</taxon>
        <taxon>Rhizopodaceae</taxon>
        <taxon>Rhizopus</taxon>
    </lineage>
</organism>
<keyword evidence="8 12" id="KW-1133">Transmembrane helix</keyword>
<evidence type="ECO:0000259" key="13">
    <source>
        <dbReference type="Pfam" id="PF21137"/>
    </source>
</evidence>
<dbReference type="AlphaFoldDB" id="I1BJ22"/>
<dbReference type="Pfam" id="PF21137">
    <property type="entry name" value="ANM3_C2H2_Zf"/>
    <property type="match status" value="1"/>
</dbReference>
<dbReference type="EC" id="2.1.1.319" evidence="3"/>
<dbReference type="Proteomes" id="UP000009138">
    <property type="component" value="Unassembled WGS sequence"/>
</dbReference>
<feature type="domain" description="Protein arginine N-methyltransferase 3-like C2H2 zinc finger" evidence="13">
    <location>
        <begin position="61"/>
        <end position="107"/>
    </location>
</feature>
<evidence type="ECO:0000256" key="1">
    <source>
        <dbReference type="ARBA" id="ARBA00004141"/>
    </source>
</evidence>
<evidence type="ECO:0000256" key="3">
    <source>
        <dbReference type="ARBA" id="ARBA00011925"/>
    </source>
</evidence>
<dbReference type="PANTHER" id="PTHR13267">
    <property type="entry name" value="ZINC FINGER PROTEIN 277"/>
    <property type="match status" value="1"/>
</dbReference>
<feature type="compositionally biased region" description="Basic and acidic residues" evidence="11">
    <location>
        <begin position="1"/>
        <end position="18"/>
    </location>
</feature>
<dbReference type="EMBL" id="CH476732">
    <property type="protein sequence ID" value="EIE76202.1"/>
    <property type="molecule type" value="Genomic_DNA"/>
</dbReference>
<feature type="transmembrane region" description="Helical" evidence="12">
    <location>
        <begin position="232"/>
        <end position="259"/>
    </location>
</feature>
<proteinExistence type="predicted"/>
<dbReference type="PANTHER" id="PTHR13267:SF3">
    <property type="entry name" value="ZINC FINGER PROTEIN 277"/>
    <property type="match status" value="1"/>
</dbReference>
<dbReference type="SUPFAM" id="SSF57667">
    <property type="entry name" value="beta-beta-alpha zinc fingers"/>
    <property type="match status" value="1"/>
</dbReference>
<evidence type="ECO:0000256" key="11">
    <source>
        <dbReference type="SAM" id="MobiDB-lite"/>
    </source>
</evidence>
<keyword evidence="9 12" id="KW-0472">Membrane</keyword>
<comment type="subcellular location">
    <subcellularLocation>
        <location evidence="2">Cytoplasm</location>
    </subcellularLocation>
    <subcellularLocation>
        <location evidence="1">Membrane</location>
        <topology evidence="1">Multi-pass membrane protein</topology>
    </subcellularLocation>
</comment>
<keyword evidence="4" id="KW-0963">Cytoplasm</keyword>
<evidence type="ECO:0000256" key="4">
    <source>
        <dbReference type="ARBA" id="ARBA00022490"/>
    </source>
</evidence>
<gene>
    <name evidence="14" type="ORF">RO3G_00906</name>
</gene>
<dbReference type="GO" id="GO:0035242">
    <property type="term" value="F:protein-arginine omega-N asymmetric methyltransferase activity"/>
    <property type="evidence" value="ECO:0007669"/>
    <property type="project" value="UniProtKB-EC"/>
</dbReference>
<evidence type="ECO:0000256" key="10">
    <source>
        <dbReference type="SAM" id="Coils"/>
    </source>
</evidence>
<evidence type="ECO:0000256" key="2">
    <source>
        <dbReference type="ARBA" id="ARBA00004496"/>
    </source>
</evidence>
<keyword evidence="7" id="KW-0862">Zinc</keyword>
<reference evidence="14 15" key="1">
    <citation type="journal article" date="2009" name="PLoS Genet.">
        <title>Genomic analysis of the basal lineage fungus Rhizopus oryzae reveals a whole-genome duplication.</title>
        <authorList>
            <person name="Ma L.-J."/>
            <person name="Ibrahim A.S."/>
            <person name="Skory C."/>
            <person name="Grabherr M.G."/>
            <person name="Burger G."/>
            <person name="Butler M."/>
            <person name="Elias M."/>
            <person name="Idnurm A."/>
            <person name="Lang B.F."/>
            <person name="Sone T."/>
            <person name="Abe A."/>
            <person name="Calvo S.E."/>
            <person name="Corrochano L.M."/>
            <person name="Engels R."/>
            <person name="Fu J."/>
            <person name="Hansberg W."/>
            <person name="Kim J.-M."/>
            <person name="Kodira C.D."/>
            <person name="Koehrsen M.J."/>
            <person name="Liu B."/>
            <person name="Miranda-Saavedra D."/>
            <person name="O'Leary S."/>
            <person name="Ortiz-Castellanos L."/>
            <person name="Poulter R."/>
            <person name="Rodriguez-Romero J."/>
            <person name="Ruiz-Herrera J."/>
            <person name="Shen Y.-Q."/>
            <person name="Zeng Q."/>
            <person name="Galagan J."/>
            <person name="Birren B.W."/>
            <person name="Cuomo C.A."/>
            <person name="Wickes B.L."/>
        </authorList>
    </citation>
    <scope>NUCLEOTIDE SEQUENCE [LARGE SCALE GENOMIC DNA]</scope>
    <source>
        <strain evidence="15">RA 99-880 / ATCC MYA-4621 / FGSC 9543 / NRRL 43880</strain>
    </source>
</reference>
<keyword evidence="5 12" id="KW-0812">Transmembrane</keyword>
<dbReference type="SUPFAM" id="SSF81324">
    <property type="entry name" value="Voltage-gated potassium channels"/>
    <property type="match status" value="1"/>
</dbReference>
<dbReference type="InParanoid" id="I1BJ22"/>
<feature type="coiled-coil region" evidence="10">
    <location>
        <begin position="322"/>
        <end position="356"/>
    </location>
</feature>
<dbReference type="InterPro" id="IPR049482">
    <property type="entry name" value="ANM3-like_C2H2_Zf"/>
</dbReference>
<sequence length="360" mass="42687">MNDLHYEEDYDPQEHTWDDWSEEEEEQQVQCLYCKDISPSAKEVLQHMKSAHTFDFQNTRKTLQLDFYQCIRLINYVRYKVQEDASYSCTTFDKNDSFFKDDKYLQPVLENDPLLFAFEDSEEEEEEEEAFDLNKVEPTTELEKKLLSLLFKAKEDLNNLQGQFEDYKSTQEEKAPWRERLGEHLENQIFHVVVLCLTLVDALCVFIQIFYTFFHECQAPLLLSSSRRWLFIAFEVADVVSVVICVVFLLEIILSLVAFGPKYYLPGWPHWKLHVFDAAVVITTFILEFILKGKEREVAGLLIVFRLWRIVKVIEAVILSVSYTHEEELDRLKESYAKLEDQLKIEQQKNTELQQQLQQQ</sequence>
<dbReference type="GO" id="GO:0016020">
    <property type="term" value="C:membrane"/>
    <property type="evidence" value="ECO:0007669"/>
    <property type="project" value="UniProtKB-SubCell"/>
</dbReference>
<dbReference type="GO" id="GO:0005737">
    <property type="term" value="C:cytoplasm"/>
    <property type="evidence" value="ECO:0007669"/>
    <property type="project" value="UniProtKB-SubCell"/>
</dbReference>
<dbReference type="GO" id="GO:0046872">
    <property type="term" value="F:metal ion binding"/>
    <property type="evidence" value="ECO:0007669"/>
    <property type="project" value="UniProtKB-KW"/>
</dbReference>
<evidence type="ECO:0000313" key="14">
    <source>
        <dbReference type="EMBL" id="EIE76202.1"/>
    </source>
</evidence>
<dbReference type="eggNOG" id="KOG1499">
    <property type="taxonomic scope" value="Eukaryota"/>
</dbReference>
<evidence type="ECO:0000256" key="5">
    <source>
        <dbReference type="ARBA" id="ARBA00022692"/>
    </source>
</evidence>
<dbReference type="STRING" id="246409.I1BJ22"/>
<feature type="transmembrane region" description="Helical" evidence="12">
    <location>
        <begin position="271"/>
        <end position="291"/>
    </location>
</feature>
<dbReference type="OrthoDB" id="427456at2759"/>
<name>I1BJ22_RHIO9</name>
<keyword evidence="15" id="KW-1185">Reference proteome</keyword>
<protein>
    <recommendedName>
        <fullName evidence="3">type I protein arginine methyltransferase</fullName>
        <ecNumber evidence="3">2.1.1.319</ecNumber>
    </recommendedName>
</protein>
<evidence type="ECO:0000256" key="12">
    <source>
        <dbReference type="SAM" id="Phobius"/>
    </source>
</evidence>
<evidence type="ECO:0000256" key="6">
    <source>
        <dbReference type="ARBA" id="ARBA00022723"/>
    </source>
</evidence>
<dbReference type="InterPro" id="IPR036236">
    <property type="entry name" value="Znf_C2H2_sf"/>
</dbReference>
<feature type="region of interest" description="Disordered" evidence="11">
    <location>
        <begin position="1"/>
        <end position="21"/>
    </location>
</feature>
<evidence type="ECO:0000256" key="8">
    <source>
        <dbReference type="ARBA" id="ARBA00022989"/>
    </source>
</evidence>
<dbReference type="VEuPathDB" id="FungiDB:RO3G_00906"/>